<evidence type="ECO:0000256" key="1">
    <source>
        <dbReference type="ARBA" id="ARBA00010701"/>
    </source>
</evidence>
<dbReference type="FunCoup" id="A0A7R8UDW6">
    <property type="interactions" value="10"/>
</dbReference>
<dbReference type="Pfam" id="PF04083">
    <property type="entry name" value="Abhydro_lipase"/>
    <property type="match status" value="1"/>
</dbReference>
<dbReference type="GO" id="GO:0016788">
    <property type="term" value="F:hydrolase activity, acting on ester bonds"/>
    <property type="evidence" value="ECO:0007669"/>
    <property type="project" value="InterPro"/>
</dbReference>
<keyword evidence="5" id="KW-0443">Lipid metabolism</keyword>
<evidence type="ECO:0000256" key="3">
    <source>
        <dbReference type="ARBA" id="ARBA00022801"/>
    </source>
</evidence>
<feature type="active site" description="Charge relay system" evidence="8">
    <location>
        <position position="370"/>
    </location>
</feature>
<keyword evidence="6" id="KW-0325">Glycoprotein</keyword>
<feature type="domain" description="Partial AB-hydrolase lipase" evidence="10">
    <location>
        <begin position="68"/>
        <end position="120"/>
    </location>
</feature>
<dbReference type="AlphaFoldDB" id="A0A7R8UDW6"/>
<dbReference type="FunFam" id="3.40.50.1820:FF:000021">
    <property type="entry name" value="Lipase"/>
    <property type="match status" value="1"/>
</dbReference>
<feature type="active site" description="Charge relay system" evidence="8">
    <location>
        <position position="401"/>
    </location>
</feature>
<evidence type="ECO:0000313" key="11">
    <source>
        <dbReference type="EMBL" id="CAD7078754.1"/>
    </source>
</evidence>
<comment type="similarity">
    <text evidence="1 7">Belongs to the AB hydrolase superfamily. Lipase family.</text>
</comment>
<dbReference type="InterPro" id="IPR025483">
    <property type="entry name" value="Lipase_euk"/>
</dbReference>
<dbReference type="InParanoid" id="A0A7R8UDW6"/>
<dbReference type="OrthoDB" id="9974421at2759"/>
<evidence type="ECO:0000256" key="7">
    <source>
        <dbReference type="PIRNR" id="PIRNR000862"/>
    </source>
</evidence>
<organism evidence="11 12">
    <name type="scientific">Hermetia illucens</name>
    <name type="common">Black soldier fly</name>
    <dbReference type="NCBI Taxonomy" id="343691"/>
    <lineage>
        <taxon>Eukaryota</taxon>
        <taxon>Metazoa</taxon>
        <taxon>Ecdysozoa</taxon>
        <taxon>Arthropoda</taxon>
        <taxon>Hexapoda</taxon>
        <taxon>Insecta</taxon>
        <taxon>Pterygota</taxon>
        <taxon>Neoptera</taxon>
        <taxon>Endopterygota</taxon>
        <taxon>Diptera</taxon>
        <taxon>Brachycera</taxon>
        <taxon>Stratiomyomorpha</taxon>
        <taxon>Stratiomyidae</taxon>
        <taxon>Hermetiinae</taxon>
        <taxon>Hermetia</taxon>
    </lineage>
</organism>
<dbReference type="InterPro" id="IPR006693">
    <property type="entry name" value="AB_hydrolase_lipase"/>
</dbReference>
<evidence type="ECO:0000256" key="6">
    <source>
        <dbReference type="ARBA" id="ARBA00023180"/>
    </source>
</evidence>
<accession>A0A7R8UDW6</accession>
<keyword evidence="12" id="KW-1185">Reference proteome</keyword>
<evidence type="ECO:0000256" key="5">
    <source>
        <dbReference type="ARBA" id="ARBA00023098"/>
    </source>
</evidence>
<gene>
    <name evidence="11" type="ORF">HERILL_LOCUS2007</name>
</gene>
<evidence type="ECO:0000256" key="9">
    <source>
        <dbReference type="SAM" id="SignalP"/>
    </source>
</evidence>
<dbReference type="PANTHER" id="PTHR11005">
    <property type="entry name" value="LYSOSOMAL ACID LIPASE-RELATED"/>
    <property type="match status" value="1"/>
</dbReference>
<dbReference type="GO" id="GO:0016042">
    <property type="term" value="P:lipid catabolic process"/>
    <property type="evidence" value="ECO:0007669"/>
    <property type="project" value="UniProtKB-KW"/>
</dbReference>
<dbReference type="Gene3D" id="3.40.50.1820">
    <property type="entry name" value="alpha/beta hydrolase"/>
    <property type="match status" value="1"/>
</dbReference>
<keyword evidence="2 9" id="KW-0732">Signal</keyword>
<reference evidence="11 12" key="1">
    <citation type="submission" date="2020-11" db="EMBL/GenBank/DDBJ databases">
        <authorList>
            <person name="Wallbank WR R."/>
            <person name="Pardo Diaz C."/>
            <person name="Kozak K."/>
            <person name="Martin S."/>
            <person name="Jiggins C."/>
            <person name="Moest M."/>
            <person name="Warren A I."/>
            <person name="Generalovic N T."/>
            <person name="Byers J.R.P. K."/>
            <person name="Montejo-Kovacevich G."/>
            <person name="Yen C E."/>
        </authorList>
    </citation>
    <scope>NUCLEOTIDE SEQUENCE [LARGE SCALE GENOMIC DNA]</scope>
</reference>
<evidence type="ECO:0000259" key="10">
    <source>
        <dbReference type="Pfam" id="PF04083"/>
    </source>
</evidence>
<keyword evidence="3 7" id="KW-0378">Hydrolase</keyword>
<feature type="signal peptide" evidence="9">
    <location>
        <begin position="1"/>
        <end position="19"/>
    </location>
</feature>
<name>A0A7R8UDW6_HERIL</name>
<evidence type="ECO:0000313" key="12">
    <source>
        <dbReference type="Proteomes" id="UP000594454"/>
    </source>
</evidence>
<feature type="chain" id="PRO_5031242419" description="Lipase" evidence="9">
    <location>
        <begin position="20"/>
        <end position="433"/>
    </location>
</feature>
<dbReference type="InterPro" id="IPR029058">
    <property type="entry name" value="AB_hydrolase_fold"/>
</dbReference>
<evidence type="ECO:0000256" key="8">
    <source>
        <dbReference type="PIRSR" id="PIRSR000862-1"/>
    </source>
</evidence>
<protein>
    <recommendedName>
        <fullName evidence="7">Lipase</fullName>
    </recommendedName>
</protein>
<sequence length="433" mass="49386">MTFFSVLVFSVVLLNSVNSSQTFEIFTRATDAFKSFLNIELITVDKPRSTGDSNETDSVAEDATLLAPDLIRKYQYPVEVHNVTTDDGYILQVFRIPKPDQQPVLLMHGLLDTSDTWILMGPQQGLAYLLSDLGYDVWMGNVRGNRYSNRHSILSPMSRKYWDFSLDEIGYYDIPAIVDHVLNQTNYPKLHYIGHSQGNAVFFVMCSERPEYANKIYSMHGLAPIAFFSTVRSPVINSMVASIDFLRILTATLRIYEFLPNSEFLTKSTRIMCHDASIVQAVCSNMLFLLAGFNTDQLNKTMLPVALGHTPSGASVKQMIHFAQLIKSGHFRKYDYGRFRNDMRYGTTEPPDYNLLNVKMPVSLYYSENDWLLDVESVQKLSTLLPNVQDKYLIPLKQFNHLDFCWAVDGRKIVYGRLLENMQIAESNGNLFS</sequence>
<keyword evidence="4 7" id="KW-0442">Lipid degradation</keyword>
<dbReference type="Proteomes" id="UP000594454">
    <property type="component" value="Chromosome 1"/>
</dbReference>
<feature type="active site" description="Nucleophile" evidence="8">
    <location>
        <position position="196"/>
    </location>
</feature>
<proteinExistence type="inferred from homology"/>
<dbReference type="PIRSF" id="PIRSF000862">
    <property type="entry name" value="Steryl_ester_lip"/>
    <property type="match status" value="1"/>
</dbReference>
<dbReference type="SUPFAM" id="SSF53474">
    <property type="entry name" value="alpha/beta-Hydrolases"/>
    <property type="match status" value="1"/>
</dbReference>
<evidence type="ECO:0000256" key="4">
    <source>
        <dbReference type="ARBA" id="ARBA00022963"/>
    </source>
</evidence>
<evidence type="ECO:0000256" key="2">
    <source>
        <dbReference type="ARBA" id="ARBA00022729"/>
    </source>
</evidence>
<dbReference type="EMBL" id="LR899009">
    <property type="protein sequence ID" value="CAD7078754.1"/>
    <property type="molecule type" value="Genomic_DNA"/>
</dbReference>